<feature type="transmembrane region" description="Helical" evidence="9">
    <location>
        <begin position="27"/>
        <end position="49"/>
    </location>
</feature>
<feature type="domain" description="G-protein coupled receptors family 1 profile" evidence="10">
    <location>
        <begin position="40"/>
        <end position="291"/>
    </location>
</feature>
<accession>A0A815P558</accession>
<evidence type="ECO:0000259" key="10">
    <source>
        <dbReference type="PROSITE" id="PS50262"/>
    </source>
</evidence>
<feature type="transmembrane region" description="Helical" evidence="9">
    <location>
        <begin position="61"/>
        <end position="82"/>
    </location>
</feature>
<dbReference type="PANTHER" id="PTHR24228">
    <property type="entry name" value="B2 BRADYKININ RECEPTOR/ANGIOTENSIN II RECEPTOR"/>
    <property type="match status" value="1"/>
</dbReference>
<evidence type="ECO:0000256" key="9">
    <source>
        <dbReference type="SAM" id="Phobius"/>
    </source>
</evidence>
<dbReference type="InterPro" id="IPR017452">
    <property type="entry name" value="GPCR_Rhodpsn_7TM"/>
</dbReference>
<comment type="subcellular location">
    <subcellularLocation>
        <location evidence="1">Cell membrane</location>
        <topology evidence="1">Multi-pass membrane protein</topology>
    </subcellularLocation>
</comment>
<dbReference type="SUPFAM" id="SSF81321">
    <property type="entry name" value="Family A G protein-coupled receptor-like"/>
    <property type="match status" value="1"/>
</dbReference>
<keyword evidence="4 9" id="KW-1133">Transmembrane helix</keyword>
<keyword evidence="3 9" id="KW-0812">Transmembrane</keyword>
<dbReference type="PROSITE" id="PS50262">
    <property type="entry name" value="G_PROTEIN_RECEP_F1_2"/>
    <property type="match status" value="1"/>
</dbReference>
<feature type="transmembrane region" description="Helical" evidence="9">
    <location>
        <begin position="94"/>
        <end position="119"/>
    </location>
</feature>
<dbReference type="Pfam" id="PF00001">
    <property type="entry name" value="7tm_1"/>
    <property type="match status" value="1"/>
</dbReference>
<dbReference type="PANTHER" id="PTHR24228:SF59">
    <property type="entry name" value="NEUROPEPTIDE RECEPTOR 15"/>
    <property type="match status" value="1"/>
</dbReference>
<evidence type="ECO:0000256" key="4">
    <source>
        <dbReference type="ARBA" id="ARBA00022989"/>
    </source>
</evidence>
<keyword evidence="8" id="KW-0807">Transducer</keyword>
<dbReference type="GO" id="GO:0004930">
    <property type="term" value="F:G protein-coupled receptor activity"/>
    <property type="evidence" value="ECO:0007669"/>
    <property type="project" value="UniProtKB-KW"/>
</dbReference>
<organism evidence="11 13">
    <name type="scientific">Adineta steineri</name>
    <dbReference type="NCBI Taxonomy" id="433720"/>
    <lineage>
        <taxon>Eukaryota</taxon>
        <taxon>Metazoa</taxon>
        <taxon>Spiralia</taxon>
        <taxon>Gnathifera</taxon>
        <taxon>Rotifera</taxon>
        <taxon>Eurotatoria</taxon>
        <taxon>Bdelloidea</taxon>
        <taxon>Adinetida</taxon>
        <taxon>Adinetidae</taxon>
        <taxon>Adineta</taxon>
    </lineage>
</organism>
<gene>
    <name evidence="12" type="ORF">OKA104_LOCUS1627</name>
    <name evidence="11" type="ORF">VCS650_LOCUS39078</name>
</gene>
<name>A0A815P558_9BILA</name>
<dbReference type="CDD" id="cd00637">
    <property type="entry name" value="7tm_classA_rhodopsin-like"/>
    <property type="match status" value="1"/>
</dbReference>
<evidence type="ECO:0000256" key="3">
    <source>
        <dbReference type="ARBA" id="ARBA00022692"/>
    </source>
</evidence>
<dbReference type="Proteomes" id="UP000663881">
    <property type="component" value="Unassembled WGS sequence"/>
</dbReference>
<dbReference type="InterPro" id="IPR000276">
    <property type="entry name" value="GPCR_Rhodpsn"/>
</dbReference>
<dbReference type="AlphaFoldDB" id="A0A815P558"/>
<dbReference type="GO" id="GO:0005886">
    <property type="term" value="C:plasma membrane"/>
    <property type="evidence" value="ECO:0007669"/>
    <property type="project" value="UniProtKB-SubCell"/>
</dbReference>
<proteinExistence type="predicted"/>
<keyword evidence="7" id="KW-0675">Receptor</keyword>
<evidence type="ECO:0000256" key="6">
    <source>
        <dbReference type="ARBA" id="ARBA00023136"/>
    </source>
</evidence>
<feature type="transmembrane region" description="Helical" evidence="9">
    <location>
        <begin position="199"/>
        <end position="217"/>
    </location>
</feature>
<evidence type="ECO:0000256" key="7">
    <source>
        <dbReference type="ARBA" id="ARBA00023170"/>
    </source>
</evidence>
<dbReference type="EMBL" id="CAJOAY010000040">
    <property type="protein sequence ID" value="CAF3503400.1"/>
    <property type="molecule type" value="Genomic_DNA"/>
</dbReference>
<sequence length="328" mass="39277">MLDIDNSTTTNDSSIISVGFIIPRVKFWFYLIFLIPSIICTLFLLYYLLSNRNLRRSLNNHVIIVLLFTVLFCEVTMYPWMLYYFCKGDSWQRSYIFCSIWAFIDWAFYAMQIMLFAWASIERHILIFHHTWFSTRRKRFFLHYLPIALILIYYHIFYFIVYFYSPCENDFIDSGMICFSVGLYDLMVFRVFETMINNILPDLAIVIFSMSLIIRIIRQKQRMNQPIRWRQCRKMTIQLLSISFLYLIVTGPNAFMVFLYMCGLPDDVGVNFTEYAVFLTYFIVLLFPFVSMLSMPELLTKIKATIQLIRPARLLSPEIINMENMRQN</sequence>
<dbReference type="Proteomes" id="UP000663891">
    <property type="component" value="Unassembled WGS sequence"/>
</dbReference>
<keyword evidence="2" id="KW-1003">Cell membrane</keyword>
<feature type="transmembrane region" description="Helical" evidence="9">
    <location>
        <begin position="237"/>
        <end position="260"/>
    </location>
</feature>
<dbReference type="OrthoDB" id="10009680at2759"/>
<comment type="caution">
    <text evidence="11">The sequence shown here is derived from an EMBL/GenBank/DDBJ whole genome shotgun (WGS) entry which is preliminary data.</text>
</comment>
<evidence type="ECO:0000256" key="2">
    <source>
        <dbReference type="ARBA" id="ARBA00022475"/>
    </source>
</evidence>
<evidence type="ECO:0000313" key="12">
    <source>
        <dbReference type="EMBL" id="CAF3503400.1"/>
    </source>
</evidence>
<keyword evidence="6 9" id="KW-0472">Membrane</keyword>
<evidence type="ECO:0000313" key="13">
    <source>
        <dbReference type="Proteomes" id="UP000663891"/>
    </source>
</evidence>
<protein>
    <recommendedName>
        <fullName evidence="10">G-protein coupled receptors family 1 profile domain-containing protein</fullName>
    </recommendedName>
</protein>
<keyword evidence="5" id="KW-0297">G-protein coupled receptor</keyword>
<evidence type="ECO:0000256" key="5">
    <source>
        <dbReference type="ARBA" id="ARBA00023040"/>
    </source>
</evidence>
<evidence type="ECO:0000313" key="11">
    <source>
        <dbReference type="EMBL" id="CAF1444270.1"/>
    </source>
</evidence>
<dbReference type="Gene3D" id="1.20.1070.10">
    <property type="entry name" value="Rhodopsin 7-helix transmembrane proteins"/>
    <property type="match status" value="1"/>
</dbReference>
<dbReference type="EMBL" id="CAJNON010001242">
    <property type="protein sequence ID" value="CAF1444270.1"/>
    <property type="molecule type" value="Genomic_DNA"/>
</dbReference>
<evidence type="ECO:0000256" key="8">
    <source>
        <dbReference type="ARBA" id="ARBA00023224"/>
    </source>
</evidence>
<feature type="transmembrane region" description="Helical" evidence="9">
    <location>
        <begin position="140"/>
        <end position="164"/>
    </location>
</feature>
<feature type="transmembrane region" description="Helical" evidence="9">
    <location>
        <begin position="272"/>
        <end position="293"/>
    </location>
</feature>
<reference evidence="11" key="1">
    <citation type="submission" date="2021-02" db="EMBL/GenBank/DDBJ databases">
        <authorList>
            <person name="Nowell W R."/>
        </authorList>
    </citation>
    <scope>NUCLEOTIDE SEQUENCE</scope>
</reference>
<evidence type="ECO:0000256" key="1">
    <source>
        <dbReference type="ARBA" id="ARBA00004651"/>
    </source>
</evidence>